<feature type="region of interest" description="Disordered" evidence="1">
    <location>
        <begin position="573"/>
        <end position="592"/>
    </location>
</feature>
<dbReference type="Proteomes" id="UP000053989">
    <property type="component" value="Unassembled WGS sequence"/>
</dbReference>
<proteinExistence type="predicted"/>
<reference evidence="2 3" key="1">
    <citation type="submission" date="2014-04" db="EMBL/GenBank/DDBJ databases">
        <authorList>
            <consortium name="DOE Joint Genome Institute"/>
            <person name="Kuo A."/>
            <person name="Kohler A."/>
            <person name="Nagy L.G."/>
            <person name="Floudas D."/>
            <person name="Copeland A."/>
            <person name="Barry K.W."/>
            <person name="Cichocki N."/>
            <person name="Veneault-Fourrey C."/>
            <person name="LaButti K."/>
            <person name="Lindquist E.A."/>
            <person name="Lipzen A."/>
            <person name="Lundell T."/>
            <person name="Morin E."/>
            <person name="Murat C."/>
            <person name="Sun H."/>
            <person name="Tunlid A."/>
            <person name="Henrissat B."/>
            <person name="Grigoriev I.V."/>
            <person name="Hibbett D.S."/>
            <person name="Martin F."/>
            <person name="Nordberg H.P."/>
            <person name="Cantor M.N."/>
            <person name="Hua S.X."/>
        </authorList>
    </citation>
    <scope>NUCLEOTIDE SEQUENCE [LARGE SCALE GENOMIC DNA]</scope>
    <source>
        <strain evidence="2 3">Foug A</strain>
    </source>
</reference>
<dbReference type="InParanoid" id="A0A0C3E573"/>
<feature type="compositionally biased region" description="Polar residues" evidence="1">
    <location>
        <begin position="573"/>
        <end position="582"/>
    </location>
</feature>
<evidence type="ECO:0000313" key="2">
    <source>
        <dbReference type="EMBL" id="KIM63584.1"/>
    </source>
</evidence>
<sequence length="688" mass="77184">MSPTGWQDVQTAWQSVKLSAPSLLDDLRAWQLVQAWAHGQTNFSQVIEVIEMAFGGCFVHSEWDVVMNPMYEIKDSLFLLFKSFSTSKKKQKTKPGQSSNSDLHCFDLGVIDLMWWKDNDNDAKAGPSKVSQEDNTEAGPLRMLQKRRGSQSPQHASTNPPEGLHKQQRTHTRDEEDEERSDTSAPVAGPSQASEVLPAGQVTSTSHVDDIWWHYEGSHTRGTGLHASPGSLCSYSPAFLMSSPEAYFCVYKLDVMTEGAASYIWHVLQLKSFKVTPGYHQTLYMEAANPKDSPVKVTFLNTVKAWKAALDKKRELVASLAKVQSEIEDSEGSIVAVLGEQKTAVYRNDYYFHGCFADESTITGEYKKEVSQITRKPFSWKFDRKKHGVGCLKGKKRLAGALSRAREVYQGKKARIQESTAFNQVADQLVESSQQVQSETLVISHWAEGHETLIGGTQADRVHAKLESNDDSLPLAQQRPRRVRWLPARHRDFIPEPPRPLPPAESQGNLGEVEPLNFCLLNASLPSPATQVPSRPKIKTQLNSFSLFRLYDEGSLPIDDPNADELSETTGLSSLRQPNFTDGSEGITRPRNPLYPYPNKTSLLLGDWYWNYGHQKSQISFKKLLDIIGHPDYHPDDVRNTNWAGINQILGSSDIPDDKTKGTFEWLDGGIGWKKTTIWICVPFHCHT</sequence>
<feature type="compositionally biased region" description="Polar residues" evidence="1">
    <location>
        <begin position="150"/>
        <end position="160"/>
    </location>
</feature>
<protein>
    <submittedName>
        <fullName evidence="2">Uncharacterized protein</fullName>
    </submittedName>
</protein>
<reference evidence="3" key="2">
    <citation type="submission" date="2015-01" db="EMBL/GenBank/DDBJ databases">
        <title>Evolutionary Origins and Diversification of the Mycorrhizal Mutualists.</title>
        <authorList>
            <consortium name="DOE Joint Genome Institute"/>
            <consortium name="Mycorrhizal Genomics Consortium"/>
            <person name="Kohler A."/>
            <person name="Kuo A."/>
            <person name="Nagy L.G."/>
            <person name="Floudas D."/>
            <person name="Copeland A."/>
            <person name="Barry K.W."/>
            <person name="Cichocki N."/>
            <person name="Veneault-Fourrey C."/>
            <person name="LaButti K."/>
            <person name="Lindquist E.A."/>
            <person name="Lipzen A."/>
            <person name="Lundell T."/>
            <person name="Morin E."/>
            <person name="Murat C."/>
            <person name="Riley R."/>
            <person name="Ohm R."/>
            <person name="Sun H."/>
            <person name="Tunlid A."/>
            <person name="Henrissat B."/>
            <person name="Grigoriev I.V."/>
            <person name="Hibbett D.S."/>
            <person name="Martin F."/>
        </authorList>
    </citation>
    <scope>NUCLEOTIDE SEQUENCE [LARGE SCALE GENOMIC DNA]</scope>
    <source>
        <strain evidence="3">Foug A</strain>
    </source>
</reference>
<name>A0A0C3E573_9AGAM</name>
<dbReference type="AlphaFoldDB" id="A0A0C3E573"/>
<dbReference type="EMBL" id="KN822033">
    <property type="protein sequence ID" value="KIM63584.1"/>
    <property type="molecule type" value="Genomic_DNA"/>
</dbReference>
<dbReference type="STRING" id="1036808.A0A0C3E573"/>
<feature type="region of interest" description="Disordered" evidence="1">
    <location>
        <begin position="145"/>
        <end position="201"/>
    </location>
</feature>
<accession>A0A0C3E573</accession>
<evidence type="ECO:0000313" key="3">
    <source>
        <dbReference type="Proteomes" id="UP000053989"/>
    </source>
</evidence>
<dbReference type="HOGENOM" id="CLU_400181_0_0_1"/>
<organism evidence="2 3">
    <name type="scientific">Scleroderma citrinum Foug A</name>
    <dbReference type="NCBI Taxonomy" id="1036808"/>
    <lineage>
        <taxon>Eukaryota</taxon>
        <taxon>Fungi</taxon>
        <taxon>Dikarya</taxon>
        <taxon>Basidiomycota</taxon>
        <taxon>Agaricomycotina</taxon>
        <taxon>Agaricomycetes</taxon>
        <taxon>Agaricomycetidae</taxon>
        <taxon>Boletales</taxon>
        <taxon>Sclerodermatineae</taxon>
        <taxon>Sclerodermataceae</taxon>
        <taxon>Scleroderma</taxon>
    </lineage>
</organism>
<gene>
    <name evidence="2" type="ORF">SCLCIDRAFT_24030</name>
</gene>
<evidence type="ECO:0000256" key="1">
    <source>
        <dbReference type="SAM" id="MobiDB-lite"/>
    </source>
</evidence>
<keyword evidence="3" id="KW-1185">Reference proteome</keyword>